<dbReference type="EMBL" id="CP034208">
    <property type="protein sequence ID" value="QBZ62335.1"/>
    <property type="molecule type" value="Genomic_DNA"/>
</dbReference>
<name>A0A4P7NJT8_PYROR</name>
<reference evidence="1 2" key="1">
    <citation type="journal article" date="2019" name="Mol. Biol. Evol.">
        <title>Blast fungal genomes show frequent chromosomal changes, gene gains and losses, and effector gene turnover.</title>
        <authorList>
            <person name="Gomez Luciano L.B."/>
            <person name="Jason Tsai I."/>
            <person name="Chuma I."/>
            <person name="Tosa Y."/>
            <person name="Chen Y.H."/>
            <person name="Li J.Y."/>
            <person name="Li M.Y."/>
            <person name="Jade Lu M.Y."/>
            <person name="Nakayashiki H."/>
            <person name="Li W.H."/>
        </authorList>
    </citation>
    <scope>NUCLEOTIDE SEQUENCE [LARGE SCALE GENOMIC DNA]</scope>
    <source>
        <strain evidence="1">MZ5-1-6</strain>
    </source>
</reference>
<proteinExistence type="predicted"/>
<dbReference type="SUPFAM" id="SSF50630">
    <property type="entry name" value="Acid proteases"/>
    <property type="match status" value="1"/>
</dbReference>
<dbReference type="Proteomes" id="UP000294847">
    <property type="component" value="Chromosome 5"/>
</dbReference>
<accession>A0A4P7NJT8</accession>
<dbReference type="InterPro" id="IPR021109">
    <property type="entry name" value="Peptidase_aspartic_dom_sf"/>
</dbReference>
<dbReference type="AlphaFoldDB" id="A0A4P7NJT8"/>
<organism evidence="1 2">
    <name type="scientific">Pyricularia oryzae</name>
    <name type="common">Rice blast fungus</name>
    <name type="synonym">Magnaporthe oryzae</name>
    <dbReference type="NCBI Taxonomy" id="318829"/>
    <lineage>
        <taxon>Eukaryota</taxon>
        <taxon>Fungi</taxon>
        <taxon>Dikarya</taxon>
        <taxon>Ascomycota</taxon>
        <taxon>Pezizomycotina</taxon>
        <taxon>Sordariomycetes</taxon>
        <taxon>Sordariomycetidae</taxon>
        <taxon>Magnaporthales</taxon>
        <taxon>Pyriculariaceae</taxon>
        <taxon>Pyricularia</taxon>
    </lineage>
</organism>
<protein>
    <submittedName>
        <fullName evidence="1">Uncharacterized protein</fullName>
    </submittedName>
</protein>
<sequence length="202" mass="22972">MAVYANIVVLSCSYPQPEDVAVQILEDSGTDVTWISRRQAEKLELSIKATETLLFIGFTGHSFRSSECVHVPFLGKGDIRRQTKFCIAPPVVPIKMIVGCEFMEQHPGVLWDQQPPSRKVLLAVQPRMKSRLRQLCLECRRFRKWVVKRLPRSCSGETKGVCGDRQDGEVHELETIKQDETCTVRWFCGLHNAIQGLRGKCE</sequence>
<gene>
    <name evidence="1" type="ORF">PoMZ_11214</name>
</gene>
<evidence type="ECO:0000313" key="2">
    <source>
        <dbReference type="Proteomes" id="UP000294847"/>
    </source>
</evidence>
<evidence type="ECO:0000313" key="1">
    <source>
        <dbReference type="EMBL" id="QBZ62335.1"/>
    </source>
</evidence>